<dbReference type="InterPro" id="IPR004291">
    <property type="entry name" value="Transposase_IS66_central"/>
</dbReference>
<name>A0A1C3XKK3_9HYPH</name>
<accession>A0A1C3XKK3</accession>
<protein>
    <submittedName>
        <fullName evidence="2">Transposase IS66 family protein</fullName>
    </submittedName>
</protein>
<dbReference type="EMBL" id="FMAF01000056">
    <property type="protein sequence ID" value="SCB52832.1"/>
    <property type="molecule type" value="Genomic_DNA"/>
</dbReference>
<gene>
    <name evidence="2" type="ORF">GA0061101_15615</name>
</gene>
<dbReference type="AlphaFoldDB" id="A0A1C3XKK3"/>
<evidence type="ECO:0000313" key="3">
    <source>
        <dbReference type="Proteomes" id="UP000199205"/>
    </source>
</evidence>
<evidence type="ECO:0000259" key="1">
    <source>
        <dbReference type="Pfam" id="PF03050"/>
    </source>
</evidence>
<feature type="domain" description="Transposase IS66 central" evidence="1">
    <location>
        <begin position="55"/>
        <end position="119"/>
    </location>
</feature>
<proteinExistence type="predicted"/>
<reference evidence="2 3" key="1">
    <citation type="submission" date="2016-08" db="EMBL/GenBank/DDBJ databases">
        <authorList>
            <person name="Seilhamer J.J."/>
        </authorList>
    </citation>
    <scope>NUCLEOTIDE SEQUENCE [LARGE SCALE GENOMIC DNA]</scope>
    <source>
        <strain evidence="2 3">P1-7</strain>
    </source>
</reference>
<evidence type="ECO:0000313" key="2">
    <source>
        <dbReference type="EMBL" id="SCB52832.1"/>
    </source>
</evidence>
<dbReference type="Proteomes" id="UP000199205">
    <property type="component" value="Unassembled WGS sequence"/>
</dbReference>
<dbReference type="Pfam" id="PF03050">
    <property type="entry name" value="DDE_Tnp_IS66"/>
    <property type="match status" value="1"/>
</dbReference>
<sequence>MIGRSARHRHRQPFIMLREIVARSIPNVISRLSPAFCRQTYTAATNPLFKVDRNPGPLTQALCWSHARRKFFVLADIASNAKRGKNAAAISPAALEAVKRIDALFDIEREINRPGGSTCAPATPTCRSARLTSFYLRIGKRKRLLSRRPRKQCPKELLRALEAFIRQDQRLRLVRRIADQALLEQTICRIPIKTLPCPTSAIVAPRQRRRSCPRRSPCRNDNMPATQYPAAFSGCVPLIPTRAFAEGDSC</sequence>
<organism evidence="2 3">
    <name type="scientific">Rhizobium lusitanum</name>
    <dbReference type="NCBI Taxonomy" id="293958"/>
    <lineage>
        <taxon>Bacteria</taxon>
        <taxon>Pseudomonadati</taxon>
        <taxon>Pseudomonadota</taxon>
        <taxon>Alphaproteobacteria</taxon>
        <taxon>Hyphomicrobiales</taxon>
        <taxon>Rhizobiaceae</taxon>
        <taxon>Rhizobium/Agrobacterium group</taxon>
        <taxon>Rhizobium</taxon>
    </lineage>
</organism>